<dbReference type="Gene3D" id="1.25.40.990">
    <property type="match status" value="1"/>
</dbReference>
<feature type="region of interest" description="Disordered" evidence="1">
    <location>
        <begin position="465"/>
        <end position="962"/>
    </location>
</feature>
<feature type="compositionally biased region" description="Acidic residues" evidence="1">
    <location>
        <begin position="1897"/>
        <end position="1912"/>
    </location>
</feature>
<sequence>MGQGQAARGKPVAPLPSGPTTGDAQQRFQLLKQRRELERKDAIRNGFLADPDKPRTLAEAITPVGTCPDMCAEYERLERTVQKDVWSQETREDGTPDEARMVKKFRRAAAGIDEQLPSDLRPPQTLKKTCDYLFDNLIGGAESLGAVHHFVWDRTRAIRNDFSIQQITKPSDVEIAIDCYERIARFHILSLHQFAIPEKPYDKYDWYQEREQLDRTLLSLMQYYDDHRDRVTIRNEAEFRAYCIIFQTQDPIPDLEDRVSTYPQNVKTHPRVKVALELYAAACNIVDPQGPLKPREPHPVAREDWNAFFTKVESNQVSYLMACTAEIYFNMVRKQILHAIWRSFRRQGNTTQEVSDFTIDSLTDLLRFDDPDQTRDFCEHYSFGFKELPDQSDEYLDLNSVQGKTFPDATAGLSAQIFSQSVVENKRMGRTFPSIISGKSFAVAKSEGLFVEDEVTGYDNDMEMEEEDSDSLFISDTSSQPAQPAATAKPASNPFAPATTPTSNGIASTNSNPFQAAAKPAASPFQATTTSPFAKAPTSTTNGVSSSTPSGSPFAQAQQKPGLQDSIFAQPSKASPFAASSWSKPSVWSTPIKPSENTFQSNTKNASIFEQPASPQPQGVTQQTSQTSQSTTPSMHAPSAFSWPKPAPSSWSTPLSTTASAAPQATTISSTAAPIVTSSVETPKPAGQQAFPSFSFAKPAGDEPAQKELPKFDFAKQNETPSSLNSSTPKVSFATASNKSPQSGGSIFKFPSNSDVNAKPTAPNQFTGFKIDSATSQPTHTGSSSGSADGPALPKGTPESQPQKPLFQFSPQPAPPPNAQPAARDFAFAKPQSSTDHEQNKAFTFPSQPPQGQQPPATPKAAAQQSQTQPPAQSSQPPAKPTLQRTPSFGLSQPNQPKKRSPLSQSFTAEEERSRSPTTPSSITFDTPPRQPAAASSTPQVRFEAPTASSARPTKPTVDPDSILTRLATDMVLDSEKGLLKQFIEYNARPMIMSVYEELYAQEMREIALNFRTDKLATRYGRRWRETARRLRLARLGKEKREKRRNARRDRTGADDNKRRRLETNAVDDFLQRQSVRAREGIVNGASPSTHRESPSRRSSITSQTTADTESTLNFAGEDVTRDRTKSVTAGSRVDSHGRIVKHSTPESLARQSHFLAFSVPKNRSVMSVAGTPRQNSRSSYFRMKALGINPNASGVTTPMGPPPLNLKKRARDDDDAEAVSASPPPKKSRTPPQPAASVNTRLRRNSYLSQSSVLELSPGRSTVGSVALSQLGIGSDDILARSRAARQAFRDSTMSGRSESRNNDNVSVISFDDAPARNKLQARFRAAERAEQTLAESVVRRDVPAYRNRDSRFVPREQYGRAIEKAQEKAHENLLRRSRAASLLSNGADALQPVLEQTSRSATPMNTRQETSALIDPRPAPSDVNMSQPPSTSHSPSPTRNDISMEQAEEFSFQPSQPEPAQELGFAAYSEPQDTGFAPQQDWSFHDLDQVPSSNAFVDHPPQSSFMTFDVPQQADQQQTSSFGDMDTQTISASPYLSLGNNSQPDGTIPPNVYTDHQDSQMDIEHQDMTFANTTGPTSDQAFLNHAAQQALGMDSSLNPMQFPRDEGRAPQMIQQDNLGARPSHLQDALGTNNQDLTSTRIDPSLLEQTTENPRISFEEVREENVDVMKLDNQPEMSEVRSHKSMISANPFAALASVSSQQGDSSSNSSSSADDAEVSEAEARSEDAMVLNNGLHGRASLLRQPDDDTFVPNGIIQDVLSNAPTPSDFQDAQRPLDTVTSFSSAVQSDLDTAIDARAQSPYPAASVATEQATPPTKEKKALPVLEVYQPPRTRSKSRDLSAPPTPTITTRRAAREASTGSEARPGSSGGFSSSPAERPSSRKERSLGDSLGVLQEMEEEKVVDQADEEVSQVDGENGDPSPADQDGDVGGDEAADDSGDENANGVEEDDDEDDEDDNEQRETAKRALGVFGADEDADMADGDSEGQDEDPEDESDEEVDGASEDVGGEEPGDSNGEQGADHYSRHAQTNGEEDDEEEEEEEGEDDDDDEDEGLYDEDEEGSYDEDDDEEDDGPEYERQVSRALTPGQMQESGLIKGGTGQADDAFELSD</sequence>
<proteinExistence type="predicted"/>
<feature type="compositionally biased region" description="Polar residues" evidence="1">
    <location>
        <begin position="595"/>
        <end position="608"/>
    </location>
</feature>
<feature type="compositionally biased region" description="Acidic residues" evidence="1">
    <location>
        <begin position="1926"/>
        <end position="1960"/>
    </location>
</feature>
<dbReference type="InterPro" id="IPR045107">
    <property type="entry name" value="SAC3/GANP/THP3"/>
</dbReference>
<accession>A0A2K1QKG7</accession>
<name>A0A2K1QKG7_9PEZI</name>
<evidence type="ECO:0000313" key="3">
    <source>
        <dbReference type="EMBL" id="PNS15379.1"/>
    </source>
</evidence>
<evidence type="ECO:0000313" key="4">
    <source>
        <dbReference type="Proteomes" id="UP000243797"/>
    </source>
</evidence>
<feature type="compositionally biased region" description="Low complexity" evidence="1">
    <location>
        <begin position="477"/>
        <end position="492"/>
    </location>
</feature>
<feature type="region of interest" description="Disordered" evidence="1">
    <location>
        <begin position="1624"/>
        <end position="1662"/>
    </location>
</feature>
<feature type="compositionally biased region" description="Polar residues" evidence="1">
    <location>
        <begin position="883"/>
        <end position="908"/>
    </location>
</feature>
<feature type="compositionally biased region" description="Polar residues" evidence="1">
    <location>
        <begin position="1291"/>
        <end position="1309"/>
    </location>
</feature>
<feature type="compositionally biased region" description="Polar residues" evidence="1">
    <location>
        <begin position="1536"/>
        <end position="1547"/>
    </location>
</feature>
<dbReference type="PANTHER" id="PTHR12436:SF3">
    <property type="entry name" value="GERMINAL-CENTER ASSOCIATED NUCLEAR PROTEIN"/>
    <property type="match status" value="1"/>
</dbReference>
<feature type="compositionally biased region" description="Low complexity" evidence="1">
    <location>
        <begin position="648"/>
        <end position="679"/>
    </location>
</feature>
<feature type="compositionally biased region" description="Low complexity" evidence="1">
    <location>
        <begin position="1848"/>
        <end position="1875"/>
    </location>
</feature>
<feature type="region of interest" description="Disordered" evidence="1">
    <location>
        <begin position="1290"/>
        <end position="1310"/>
    </location>
</feature>
<feature type="region of interest" description="Disordered" evidence="1">
    <location>
        <begin position="1078"/>
        <end position="1147"/>
    </location>
</feature>
<reference evidence="3 4" key="1">
    <citation type="submission" date="2017-06" db="EMBL/GenBank/DDBJ databases">
        <title>Draft genome sequence of a variant of Elsinoe murrayae.</title>
        <authorList>
            <person name="Cheng Q."/>
        </authorList>
    </citation>
    <scope>NUCLEOTIDE SEQUENCE [LARGE SCALE GENOMIC DNA]</scope>
    <source>
        <strain evidence="3 4">CQ-2017a</strain>
    </source>
</reference>
<feature type="region of interest" description="Disordered" evidence="1">
    <location>
        <begin position="1698"/>
        <end position="1726"/>
    </location>
</feature>
<feature type="compositionally biased region" description="Polar residues" evidence="1">
    <location>
        <begin position="499"/>
        <end position="512"/>
    </location>
</feature>
<feature type="region of interest" description="Disordered" evidence="1">
    <location>
        <begin position="1536"/>
        <end position="1557"/>
    </location>
</feature>
<dbReference type="PANTHER" id="PTHR12436">
    <property type="entry name" value="80 KDA MCM3-ASSOCIATED PROTEIN"/>
    <property type="match status" value="1"/>
</dbReference>
<dbReference type="STRING" id="2082308.A0A2K1QKG7"/>
<feature type="region of interest" description="Disordered" evidence="1">
    <location>
        <begin position="1397"/>
        <end position="1442"/>
    </location>
</feature>
<feature type="compositionally biased region" description="Polar residues" evidence="1">
    <location>
        <begin position="1397"/>
        <end position="1413"/>
    </location>
</feature>
<dbReference type="GO" id="GO:0070390">
    <property type="term" value="C:transcription export complex 2"/>
    <property type="evidence" value="ECO:0007669"/>
    <property type="project" value="TreeGrafter"/>
</dbReference>
<feature type="compositionally biased region" description="Low complexity" evidence="1">
    <location>
        <begin position="616"/>
        <end position="634"/>
    </location>
</feature>
<dbReference type="GO" id="GO:0005737">
    <property type="term" value="C:cytoplasm"/>
    <property type="evidence" value="ECO:0007669"/>
    <property type="project" value="TreeGrafter"/>
</dbReference>
<feature type="compositionally biased region" description="Polar residues" evidence="1">
    <location>
        <begin position="1631"/>
        <end position="1655"/>
    </location>
</feature>
<dbReference type="Pfam" id="PF03399">
    <property type="entry name" value="SAC3_GANP"/>
    <property type="match status" value="1"/>
</dbReference>
<feature type="region of interest" description="Disordered" evidence="1">
    <location>
        <begin position="1190"/>
        <end position="1245"/>
    </location>
</feature>
<feature type="region of interest" description="Disordered" evidence="1">
    <location>
        <begin position="1"/>
        <end position="25"/>
    </location>
</feature>
<organism evidence="3 4">
    <name type="scientific">Sphaceloma murrayae</name>
    <dbReference type="NCBI Taxonomy" id="2082308"/>
    <lineage>
        <taxon>Eukaryota</taxon>
        <taxon>Fungi</taxon>
        <taxon>Dikarya</taxon>
        <taxon>Ascomycota</taxon>
        <taxon>Pezizomycotina</taxon>
        <taxon>Dothideomycetes</taxon>
        <taxon>Dothideomycetidae</taxon>
        <taxon>Myriangiales</taxon>
        <taxon>Elsinoaceae</taxon>
        <taxon>Sphaceloma</taxon>
    </lineage>
</organism>
<protein>
    <submittedName>
        <fullName evidence="3">SAC3 family protein 1</fullName>
    </submittedName>
</protein>
<feature type="compositionally biased region" description="Low complexity" evidence="1">
    <location>
        <begin position="1430"/>
        <end position="1440"/>
    </location>
</feature>
<dbReference type="OrthoDB" id="264795at2759"/>
<evidence type="ECO:0000259" key="2">
    <source>
        <dbReference type="Pfam" id="PF03399"/>
    </source>
</evidence>
<feature type="compositionally biased region" description="Low complexity" evidence="1">
    <location>
        <begin position="859"/>
        <end position="877"/>
    </location>
</feature>
<dbReference type="GO" id="GO:0006406">
    <property type="term" value="P:mRNA export from nucleus"/>
    <property type="evidence" value="ECO:0007669"/>
    <property type="project" value="TreeGrafter"/>
</dbReference>
<feature type="compositionally biased region" description="Low complexity" evidence="1">
    <location>
        <begin position="1698"/>
        <end position="1714"/>
    </location>
</feature>
<feature type="compositionally biased region" description="Acidic residues" evidence="1">
    <location>
        <begin position="2032"/>
        <end position="2075"/>
    </location>
</feature>
<feature type="compositionally biased region" description="Low complexity" evidence="1">
    <location>
        <begin position="513"/>
        <end position="527"/>
    </location>
</feature>
<dbReference type="Proteomes" id="UP000243797">
    <property type="component" value="Unassembled WGS sequence"/>
</dbReference>
<feature type="region of interest" description="Disordered" evidence="1">
    <location>
        <begin position="1802"/>
        <end position="2111"/>
    </location>
</feature>
<evidence type="ECO:0000256" key="1">
    <source>
        <dbReference type="SAM" id="MobiDB-lite"/>
    </source>
</evidence>
<comment type="caution">
    <text evidence="3">The sequence shown here is derived from an EMBL/GenBank/DDBJ whole genome shotgun (WGS) entry which is preliminary data.</text>
</comment>
<feature type="compositionally biased region" description="Pro residues" evidence="1">
    <location>
        <begin position="847"/>
        <end position="858"/>
    </location>
</feature>
<feature type="compositionally biased region" description="Polar residues" evidence="1">
    <location>
        <begin position="1097"/>
        <end position="1114"/>
    </location>
</feature>
<feature type="compositionally biased region" description="Acidic residues" evidence="1">
    <location>
        <begin position="1974"/>
        <end position="2013"/>
    </location>
</feature>
<feature type="domain" description="SAC3/GANP/THP3 conserved" evidence="2">
    <location>
        <begin position="70"/>
        <end position="386"/>
    </location>
</feature>
<feature type="compositionally biased region" description="Basic and acidic residues" evidence="1">
    <location>
        <begin position="1049"/>
        <end position="1058"/>
    </location>
</feature>
<dbReference type="EMBL" id="NKHZ01000070">
    <property type="protein sequence ID" value="PNS15379.1"/>
    <property type="molecule type" value="Genomic_DNA"/>
</dbReference>
<dbReference type="InterPro" id="IPR005062">
    <property type="entry name" value="SAC3/GANP/THP3_conserved"/>
</dbReference>
<feature type="compositionally biased region" description="Basic and acidic residues" evidence="1">
    <location>
        <begin position="700"/>
        <end position="716"/>
    </location>
</feature>
<dbReference type="InParanoid" id="A0A2K1QKG7"/>
<gene>
    <name evidence="3" type="ORF">CAC42_638</name>
</gene>
<feature type="compositionally biased region" description="Polar residues" evidence="1">
    <location>
        <begin position="717"/>
        <end position="787"/>
    </location>
</feature>
<feature type="compositionally biased region" description="Polar residues" evidence="1">
    <location>
        <begin position="528"/>
        <end position="589"/>
    </location>
</feature>
<keyword evidence="4" id="KW-1185">Reference proteome</keyword>
<feature type="region of interest" description="Disordered" evidence="1">
    <location>
        <begin position="1035"/>
        <end position="1065"/>
    </location>
</feature>